<sequence length="157" mass="16273">MNHSPLIRRVAALALPVFAASVIGLAGPASATSGSSSYGFTNGATLTSNIWLQTWANSSGCSDYSTSVVISGGWNPAAGNDWVRNRTSFQAWGLGASLDAFGQSAKEVSQEWTNNNGSRGTYMSGQMCENWLTAGVSGKTAGTAYYNGQTVSTIASL</sequence>
<name>A0A561ERA3_9ACTN</name>
<feature type="signal peptide" evidence="1">
    <location>
        <begin position="1"/>
        <end position="31"/>
    </location>
</feature>
<proteinExistence type="predicted"/>
<dbReference type="EMBL" id="VIVR01000001">
    <property type="protein sequence ID" value="TWE18148.1"/>
    <property type="molecule type" value="Genomic_DNA"/>
</dbReference>
<keyword evidence="1" id="KW-0732">Signal</keyword>
<keyword evidence="3" id="KW-1185">Reference proteome</keyword>
<evidence type="ECO:0008006" key="4">
    <source>
        <dbReference type="Google" id="ProtNLM"/>
    </source>
</evidence>
<comment type="caution">
    <text evidence="2">The sequence shown here is derived from an EMBL/GenBank/DDBJ whole genome shotgun (WGS) entry which is preliminary data.</text>
</comment>
<evidence type="ECO:0000256" key="1">
    <source>
        <dbReference type="SAM" id="SignalP"/>
    </source>
</evidence>
<evidence type="ECO:0000313" key="3">
    <source>
        <dbReference type="Proteomes" id="UP000318416"/>
    </source>
</evidence>
<gene>
    <name evidence="2" type="ORF">FB465_3197</name>
</gene>
<dbReference type="RefSeq" id="WP_145791273.1">
    <property type="nucleotide sequence ID" value="NZ_BAAABR010000029.1"/>
</dbReference>
<feature type="chain" id="PRO_5021728094" description="Peptidase inhibitor family I36" evidence="1">
    <location>
        <begin position="32"/>
        <end position="157"/>
    </location>
</feature>
<organism evidence="2 3">
    <name type="scientific">Kitasatospora atroaurantiaca</name>
    <dbReference type="NCBI Taxonomy" id="285545"/>
    <lineage>
        <taxon>Bacteria</taxon>
        <taxon>Bacillati</taxon>
        <taxon>Actinomycetota</taxon>
        <taxon>Actinomycetes</taxon>
        <taxon>Kitasatosporales</taxon>
        <taxon>Streptomycetaceae</taxon>
        <taxon>Kitasatospora</taxon>
    </lineage>
</organism>
<accession>A0A561ERA3</accession>
<evidence type="ECO:0000313" key="2">
    <source>
        <dbReference type="EMBL" id="TWE18148.1"/>
    </source>
</evidence>
<dbReference type="AlphaFoldDB" id="A0A561ERA3"/>
<dbReference type="OrthoDB" id="9964078at2"/>
<protein>
    <recommendedName>
        <fullName evidence="4">Peptidase inhibitor family I36</fullName>
    </recommendedName>
</protein>
<reference evidence="2 3" key="1">
    <citation type="submission" date="2019-06" db="EMBL/GenBank/DDBJ databases">
        <title>Sequencing the genomes of 1000 actinobacteria strains.</title>
        <authorList>
            <person name="Klenk H.-P."/>
        </authorList>
    </citation>
    <scope>NUCLEOTIDE SEQUENCE [LARGE SCALE GENOMIC DNA]</scope>
    <source>
        <strain evidence="2 3">DSM 41649</strain>
    </source>
</reference>
<dbReference type="Proteomes" id="UP000318416">
    <property type="component" value="Unassembled WGS sequence"/>
</dbReference>